<dbReference type="HOGENOM" id="CLU_021264_11_2_1"/>
<evidence type="ECO:0000256" key="1">
    <source>
        <dbReference type="ARBA" id="ARBA00001941"/>
    </source>
</evidence>
<protein>
    <recommendedName>
        <fullName evidence="13">NodB homology domain-containing protein</fullName>
    </recommendedName>
</protein>
<dbReference type="EMBL" id="KN823071">
    <property type="protein sequence ID" value="KIO23990.1"/>
    <property type="molecule type" value="Genomic_DNA"/>
</dbReference>
<dbReference type="CDD" id="cd10951">
    <property type="entry name" value="CE4_ClCDA_like"/>
    <property type="match status" value="1"/>
</dbReference>
<keyword evidence="8" id="KW-0472">Membrane</keyword>
<dbReference type="GO" id="GO:0046872">
    <property type="term" value="F:metal ion binding"/>
    <property type="evidence" value="ECO:0007669"/>
    <property type="project" value="UniProtKB-KW"/>
</dbReference>
<dbReference type="GO" id="GO:0005886">
    <property type="term" value="C:plasma membrane"/>
    <property type="evidence" value="ECO:0007669"/>
    <property type="project" value="UniProtKB-SubCell"/>
</dbReference>
<dbReference type="Pfam" id="PF01522">
    <property type="entry name" value="Polysacc_deac_1"/>
    <property type="match status" value="1"/>
</dbReference>
<keyword evidence="4" id="KW-0336">GPI-anchor</keyword>
<dbReference type="SUPFAM" id="SSF88713">
    <property type="entry name" value="Glycoside hydrolase/deacetylase"/>
    <property type="match status" value="1"/>
</dbReference>
<evidence type="ECO:0000256" key="12">
    <source>
        <dbReference type="SAM" id="SignalP"/>
    </source>
</evidence>
<reference evidence="14 15" key="1">
    <citation type="submission" date="2014-04" db="EMBL/GenBank/DDBJ databases">
        <authorList>
            <consortium name="DOE Joint Genome Institute"/>
            <person name="Kuo A."/>
            <person name="Girlanda M."/>
            <person name="Perotto S."/>
            <person name="Kohler A."/>
            <person name="Nagy L.G."/>
            <person name="Floudas D."/>
            <person name="Copeland A."/>
            <person name="Barry K.W."/>
            <person name="Cichocki N."/>
            <person name="Veneault-Fourrey C."/>
            <person name="LaButti K."/>
            <person name="Lindquist E.A."/>
            <person name="Lipzen A."/>
            <person name="Lundell T."/>
            <person name="Morin E."/>
            <person name="Murat C."/>
            <person name="Sun H."/>
            <person name="Tunlid A."/>
            <person name="Henrissat B."/>
            <person name="Grigoriev I.V."/>
            <person name="Hibbett D.S."/>
            <person name="Martin F."/>
            <person name="Nordberg H.P."/>
            <person name="Cantor M.N."/>
            <person name="Hua S.X."/>
        </authorList>
    </citation>
    <scope>NUCLEOTIDE SEQUENCE [LARGE SCALE GENOMIC DNA]</scope>
    <source>
        <strain evidence="14 15">MUT 4182</strain>
    </source>
</reference>
<dbReference type="PROSITE" id="PS51677">
    <property type="entry name" value="NODB"/>
    <property type="match status" value="1"/>
</dbReference>
<evidence type="ECO:0000256" key="11">
    <source>
        <dbReference type="ARBA" id="ARBA00023316"/>
    </source>
</evidence>
<evidence type="ECO:0000256" key="8">
    <source>
        <dbReference type="ARBA" id="ARBA00023136"/>
    </source>
</evidence>
<name>A0A0C3Q4Q2_9AGAM</name>
<dbReference type="PROSITE" id="PS51257">
    <property type="entry name" value="PROKAR_LIPOPROTEIN"/>
    <property type="match status" value="1"/>
</dbReference>
<feature type="signal peptide" evidence="12">
    <location>
        <begin position="1"/>
        <end position="19"/>
    </location>
</feature>
<dbReference type="GO" id="GO:0098552">
    <property type="term" value="C:side of membrane"/>
    <property type="evidence" value="ECO:0007669"/>
    <property type="project" value="UniProtKB-KW"/>
</dbReference>
<sequence>MKFTFAAIFAAAAACLVSAAPSHPIGQRATPLAKVYSSCTKNNTVALTFDDGPYVYMYDISKALVAAGAKGTFFVNGNNYECIYNDNGKRVKYLYDKGHQLASHTWAHKDLTTLTWDQIHDEMWRVEEALLKITGAYPAFMRPPYGNYNDLVRQASYVRGQSLAIWDLDSEDSLGATVAQSKKIYTDAIAKKPKNILALNHETIETTAHQIVPWVIAQLQNKGYKLVTLAECLGVDAYQSVASPATPDSTWHC</sequence>
<feature type="chain" id="PRO_5002177280" description="NodB homology domain-containing protein" evidence="12">
    <location>
        <begin position="20"/>
        <end position="253"/>
    </location>
</feature>
<evidence type="ECO:0000256" key="10">
    <source>
        <dbReference type="ARBA" id="ARBA00023288"/>
    </source>
</evidence>
<dbReference type="InterPro" id="IPR002509">
    <property type="entry name" value="NODB_dom"/>
</dbReference>
<keyword evidence="10" id="KW-0449">Lipoprotein</keyword>
<evidence type="ECO:0000256" key="6">
    <source>
        <dbReference type="ARBA" id="ARBA00022729"/>
    </source>
</evidence>
<dbReference type="GO" id="GO:0005975">
    <property type="term" value="P:carbohydrate metabolic process"/>
    <property type="evidence" value="ECO:0007669"/>
    <property type="project" value="InterPro"/>
</dbReference>
<evidence type="ECO:0000256" key="7">
    <source>
        <dbReference type="ARBA" id="ARBA00022801"/>
    </source>
</evidence>
<dbReference type="Proteomes" id="UP000054248">
    <property type="component" value="Unassembled WGS sequence"/>
</dbReference>
<accession>A0A0C3Q4Q2</accession>
<keyword evidence="9" id="KW-0119">Carbohydrate metabolism</keyword>
<dbReference type="PANTHER" id="PTHR46471:SF2">
    <property type="entry name" value="CHITIN DEACETYLASE-RELATED"/>
    <property type="match status" value="1"/>
</dbReference>
<gene>
    <name evidence="14" type="ORF">M407DRAFT_244603</name>
</gene>
<keyword evidence="6 12" id="KW-0732">Signal</keyword>
<comment type="cofactor">
    <cofactor evidence="1">
        <name>Co(2+)</name>
        <dbReference type="ChEBI" id="CHEBI:48828"/>
    </cofactor>
</comment>
<dbReference type="OrthoDB" id="2125469at2759"/>
<organism evidence="14 15">
    <name type="scientific">Tulasnella calospora MUT 4182</name>
    <dbReference type="NCBI Taxonomy" id="1051891"/>
    <lineage>
        <taxon>Eukaryota</taxon>
        <taxon>Fungi</taxon>
        <taxon>Dikarya</taxon>
        <taxon>Basidiomycota</taxon>
        <taxon>Agaricomycotina</taxon>
        <taxon>Agaricomycetes</taxon>
        <taxon>Cantharellales</taxon>
        <taxon>Tulasnellaceae</taxon>
        <taxon>Tulasnella</taxon>
    </lineage>
</organism>
<dbReference type="GO" id="GO:0071555">
    <property type="term" value="P:cell wall organization"/>
    <property type="evidence" value="ECO:0007669"/>
    <property type="project" value="UniProtKB-KW"/>
</dbReference>
<keyword evidence="3" id="KW-1003">Cell membrane</keyword>
<keyword evidence="15" id="KW-1185">Reference proteome</keyword>
<dbReference type="PANTHER" id="PTHR46471">
    <property type="entry name" value="CHITIN DEACETYLASE"/>
    <property type="match status" value="1"/>
</dbReference>
<dbReference type="Gene3D" id="3.20.20.370">
    <property type="entry name" value="Glycoside hydrolase/deacetylase"/>
    <property type="match status" value="1"/>
</dbReference>
<feature type="domain" description="NodB homology" evidence="13">
    <location>
        <begin position="43"/>
        <end position="227"/>
    </location>
</feature>
<dbReference type="STRING" id="1051891.A0A0C3Q4Q2"/>
<evidence type="ECO:0000313" key="14">
    <source>
        <dbReference type="EMBL" id="KIO23990.1"/>
    </source>
</evidence>
<keyword evidence="5" id="KW-0479">Metal-binding</keyword>
<dbReference type="AlphaFoldDB" id="A0A0C3Q4Q2"/>
<evidence type="ECO:0000256" key="4">
    <source>
        <dbReference type="ARBA" id="ARBA00022622"/>
    </source>
</evidence>
<evidence type="ECO:0000256" key="5">
    <source>
        <dbReference type="ARBA" id="ARBA00022723"/>
    </source>
</evidence>
<reference evidence="15" key="2">
    <citation type="submission" date="2015-01" db="EMBL/GenBank/DDBJ databases">
        <title>Evolutionary Origins and Diversification of the Mycorrhizal Mutualists.</title>
        <authorList>
            <consortium name="DOE Joint Genome Institute"/>
            <consortium name="Mycorrhizal Genomics Consortium"/>
            <person name="Kohler A."/>
            <person name="Kuo A."/>
            <person name="Nagy L.G."/>
            <person name="Floudas D."/>
            <person name="Copeland A."/>
            <person name="Barry K.W."/>
            <person name="Cichocki N."/>
            <person name="Veneault-Fourrey C."/>
            <person name="LaButti K."/>
            <person name="Lindquist E.A."/>
            <person name="Lipzen A."/>
            <person name="Lundell T."/>
            <person name="Morin E."/>
            <person name="Murat C."/>
            <person name="Riley R."/>
            <person name="Ohm R."/>
            <person name="Sun H."/>
            <person name="Tunlid A."/>
            <person name="Henrissat B."/>
            <person name="Grigoriev I.V."/>
            <person name="Hibbett D.S."/>
            <person name="Martin F."/>
        </authorList>
    </citation>
    <scope>NUCLEOTIDE SEQUENCE [LARGE SCALE GENOMIC DNA]</scope>
    <source>
        <strain evidence="15">MUT 4182</strain>
    </source>
</reference>
<evidence type="ECO:0000313" key="15">
    <source>
        <dbReference type="Proteomes" id="UP000054248"/>
    </source>
</evidence>
<evidence type="ECO:0000256" key="9">
    <source>
        <dbReference type="ARBA" id="ARBA00023277"/>
    </source>
</evidence>
<comment type="subcellular location">
    <subcellularLocation>
        <location evidence="2">Cell membrane</location>
        <topology evidence="2">Lipid-anchor</topology>
        <topology evidence="2">GPI-anchor</topology>
    </subcellularLocation>
</comment>
<evidence type="ECO:0000256" key="3">
    <source>
        <dbReference type="ARBA" id="ARBA00022475"/>
    </source>
</evidence>
<dbReference type="GO" id="GO:0016810">
    <property type="term" value="F:hydrolase activity, acting on carbon-nitrogen (but not peptide) bonds"/>
    <property type="evidence" value="ECO:0007669"/>
    <property type="project" value="InterPro"/>
</dbReference>
<keyword evidence="4" id="KW-0325">Glycoprotein</keyword>
<keyword evidence="7" id="KW-0378">Hydrolase</keyword>
<keyword evidence="11" id="KW-0961">Cell wall biogenesis/degradation</keyword>
<dbReference type="InterPro" id="IPR011330">
    <property type="entry name" value="Glyco_hydro/deAcase_b/a-brl"/>
</dbReference>
<evidence type="ECO:0000259" key="13">
    <source>
        <dbReference type="PROSITE" id="PS51677"/>
    </source>
</evidence>
<evidence type="ECO:0000256" key="2">
    <source>
        <dbReference type="ARBA" id="ARBA00004609"/>
    </source>
</evidence>
<proteinExistence type="predicted"/>